<keyword evidence="1" id="KW-0479">Metal-binding</keyword>
<dbReference type="GO" id="GO:0004842">
    <property type="term" value="F:ubiquitin-protein transferase activity"/>
    <property type="evidence" value="ECO:0007669"/>
    <property type="project" value="InterPro"/>
</dbReference>
<evidence type="ECO:0000313" key="6">
    <source>
        <dbReference type="EMBL" id="CAD7260686.1"/>
    </source>
</evidence>
<dbReference type="InterPro" id="IPR001870">
    <property type="entry name" value="B30.2/SPRY"/>
</dbReference>
<evidence type="ECO:0000259" key="5">
    <source>
        <dbReference type="PROSITE" id="PS50188"/>
    </source>
</evidence>
<evidence type="ECO:0000256" key="1">
    <source>
        <dbReference type="ARBA" id="ARBA00022723"/>
    </source>
</evidence>
<keyword evidence="3" id="KW-0862">Zinc</keyword>
<evidence type="ECO:0000256" key="3">
    <source>
        <dbReference type="ARBA" id="ARBA00022833"/>
    </source>
</evidence>
<accession>A0A7R9AUV2</accession>
<dbReference type="Pfam" id="PF00622">
    <property type="entry name" value="SPRY"/>
    <property type="match status" value="1"/>
</dbReference>
<feature type="region of interest" description="Disordered" evidence="4">
    <location>
        <begin position="1"/>
        <end position="27"/>
    </location>
</feature>
<name>A0A7R9AUV2_TIMSH</name>
<feature type="compositionally biased region" description="Polar residues" evidence="4">
    <location>
        <begin position="18"/>
        <end position="27"/>
    </location>
</feature>
<dbReference type="CDD" id="cd12883">
    <property type="entry name" value="SPRY_RING"/>
    <property type="match status" value="1"/>
</dbReference>
<dbReference type="InterPro" id="IPR003877">
    <property type="entry name" value="SPRY_dom"/>
</dbReference>
<reference evidence="6" key="1">
    <citation type="submission" date="2020-11" db="EMBL/GenBank/DDBJ databases">
        <authorList>
            <person name="Tran Van P."/>
        </authorList>
    </citation>
    <scope>NUCLEOTIDE SEQUENCE</scope>
</reference>
<dbReference type="InterPro" id="IPR035774">
    <property type="entry name" value="SPRY_RSPRY1"/>
</dbReference>
<dbReference type="EMBL" id="OC001798">
    <property type="protein sequence ID" value="CAD7260686.1"/>
    <property type="molecule type" value="Genomic_DNA"/>
</dbReference>
<dbReference type="InterPro" id="IPR013320">
    <property type="entry name" value="ConA-like_dom_sf"/>
</dbReference>
<dbReference type="GO" id="GO:0008270">
    <property type="term" value="F:zinc ion binding"/>
    <property type="evidence" value="ECO:0007669"/>
    <property type="project" value="UniProtKB-KW"/>
</dbReference>
<dbReference type="PANTHER" id="PTHR13363:SF6">
    <property type="entry name" value="RING FINGER AND SPRY DOMAIN-CONTAINING PROTEIN 1"/>
    <property type="match status" value="1"/>
</dbReference>
<dbReference type="InterPro" id="IPR045129">
    <property type="entry name" value="RNF123/RKP/RSPRY1"/>
</dbReference>
<proteinExistence type="predicted"/>
<dbReference type="InterPro" id="IPR043136">
    <property type="entry name" value="B30.2/SPRY_sf"/>
</dbReference>
<feature type="compositionally biased region" description="Basic and acidic residues" evidence="4">
    <location>
        <begin position="89"/>
        <end position="101"/>
    </location>
</feature>
<dbReference type="PROSITE" id="PS50188">
    <property type="entry name" value="B302_SPRY"/>
    <property type="match status" value="1"/>
</dbReference>
<dbReference type="AlphaFoldDB" id="A0A7R9AUV2"/>
<protein>
    <recommendedName>
        <fullName evidence="5">B30.2/SPRY domain-containing protein</fullName>
    </recommendedName>
</protein>
<dbReference type="SUPFAM" id="SSF49899">
    <property type="entry name" value="Concanavalin A-like lectins/glucanases"/>
    <property type="match status" value="1"/>
</dbReference>
<dbReference type="GO" id="GO:0005737">
    <property type="term" value="C:cytoplasm"/>
    <property type="evidence" value="ECO:0007669"/>
    <property type="project" value="TreeGrafter"/>
</dbReference>
<organism evidence="6">
    <name type="scientific">Timema shepardi</name>
    <name type="common">Walking stick</name>
    <dbReference type="NCBI Taxonomy" id="629360"/>
    <lineage>
        <taxon>Eukaryota</taxon>
        <taxon>Metazoa</taxon>
        <taxon>Ecdysozoa</taxon>
        <taxon>Arthropoda</taxon>
        <taxon>Hexapoda</taxon>
        <taxon>Insecta</taxon>
        <taxon>Pterygota</taxon>
        <taxon>Neoptera</taxon>
        <taxon>Polyneoptera</taxon>
        <taxon>Phasmatodea</taxon>
        <taxon>Timematodea</taxon>
        <taxon>Timematoidea</taxon>
        <taxon>Timematidae</taxon>
        <taxon>Timema</taxon>
    </lineage>
</organism>
<feature type="region of interest" description="Disordered" evidence="4">
    <location>
        <begin position="89"/>
        <end position="110"/>
    </location>
</feature>
<dbReference type="Gene3D" id="2.60.120.920">
    <property type="match status" value="1"/>
</dbReference>
<dbReference type="PANTHER" id="PTHR13363">
    <property type="entry name" value="RING FINGER AND SRY DOMAIN-CONTAINING"/>
    <property type="match status" value="1"/>
</dbReference>
<keyword evidence="2" id="KW-0863">Zinc-finger</keyword>
<dbReference type="SMART" id="SM00449">
    <property type="entry name" value="SPRY"/>
    <property type="match status" value="1"/>
</dbReference>
<evidence type="ECO:0000256" key="2">
    <source>
        <dbReference type="ARBA" id="ARBA00022771"/>
    </source>
</evidence>
<evidence type="ECO:0000256" key="4">
    <source>
        <dbReference type="SAM" id="MobiDB-lite"/>
    </source>
</evidence>
<gene>
    <name evidence="6" type="ORF">TSIB3V08_LOCUS4852</name>
</gene>
<dbReference type="GO" id="GO:0051603">
    <property type="term" value="P:proteolysis involved in protein catabolic process"/>
    <property type="evidence" value="ECO:0007669"/>
    <property type="project" value="TreeGrafter"/>
</dbReference>
<sequence>MGTCLCKEQSSETDEDSNVGSQNAPTVQSISAQVPAFEYESHTTASSSTINIENNYTTNSLPAHLSPDLEEVADEVVEEKWASSLMDIMNHDDDSDRDKTYVPESESDSSVEDVTTRTLKWLQYTQDHGTLLYKNSLTEEEPFKSMSFRRRGRPSIGQVQQKYKSMVPIPEVKKKDLMDLLPLIPPVFHNFYRQLPTDSAIQVEDPDLLEVELEYEQEPPPAMLKLHVIADKEDGWIQVVSSMVKVIPMNDPLGPAVITLLLDDCPLPTKESVLKLSEMFNLSAQSSLVGRKSPTHQRNICVLLGCLAEKLAGPSSISILTHGTLNYLIANLNVNVNPSVILFSLIALEKFAQTSENKVTIQKHLKTESKNPLLELERWINSEHYVERQVGFCAQWCLDNLFLVEGRKFSYECVDTSEINVMLNSNDVSEYLKLSPDGLEARCDAYSFESVRCTFQVSSGVWYYETLVITPGVMQIGWATKDSTFLNHDGYGIGDDEYSLAYDGCRRLIWHNAHNEEQSRQCWHPGDVLGSLLDLNKPEIVFYINGVPLAPCTHVFRTARSGFFAAASFMSFQQCRFNFGNKPFLYPPSDREFQSFNDHATLSPEEKVILPR</sequence>
<feature type="domain" description="B30.2/SPRY" evidence="5">
    <location>
        <begin position="401"/>
        <end position="584"/>
    </location>
</feature>